<dbReference type="InterPro" id="IPR001158">
    <property type="entry name" value="DIX"/>
</dbReference>
<dbReference type="PROSITE" id="PS50841">
    <property type="entry name" value="DIX"/>
    <property type="match status" value="1"/>
</dbReference>
<dbReference type="InterPro" id="IPR015506">
    <property type="entry name" value="Dsh/Dvl-rel"/>
</dbReference>
<dbReference type="InterPro" id="IPR029071">
    <property type="entry name" value="Ubiquitin-like_domsf"/>
</dbReference>
<dbReference type="InterPro" id="IPR001478">
    <property type="entry name" value="PDZ"/>
</dbReference>
<keyword evidence="4" id="KW-0963">Cytoplasm</keyword>
<organism evidence="12 13">
    <name type="scientific">Panagrellus redivivus</name>
    <name type="common">Microworm</name>
    <dbReference type="NCBI Taxonomy" id="6233"/>
    <lineage>
        <taxon>Eukaryota</taxon>
        <taxon>Metazoa</taxon>
        <taxon>Ecdysozoa</taxon>
        <taxon>Nematoda</taxon>
        <taxon>Chromadorea</taxon>
        <taxon>Rhabditida</taxon>
        <taxon>Tylenchina</taxon>
        <taxon>Panagrolaimomorpha</taxon>
        <taxon>Panagrolaimoidea</taxon>
        <taxon>Panagrolaimidae</taxon>
        <taxon>Panagrellus</taxon>
    </lineage>
</organism>
<dbReference type="InterPro" id="IPR038207">
    <property type="entry name" value="DIX_dom_sf"/>
</dbReference>
<dbReference type="GO" id="GO:0060070">
    <property type="term" value="P:canonical Wnt signaling pathway"/>
    <property type="evidence" value="ECO:0007669"/>
    <property type="project" value="TreeGrafter"/>
</dbReference>
<feature type="domain" description="DEP" evidence="10">
    <location>
        <begin position="525"/>
        <end position="582"/>
    </location>
</feature>
<dbReference type="Proteomes" id="UP000492821">
    <property type="component" value="Unassembled WGS sequence"/>
</dbReference>
<evidence type="ECO:0000256" key="1">
    <source>
        <dbReference type="ARBA" id="ARBA00004496"/>
    </source>
</evidence>
<feature type="region of interest" description="Disordered" evidence="7">
    <location>
        <begin position="277"/>
        <end position="304"/>
    </location>
</feature>
<evidence type="ECO:0000259" key="11">
    <source>
        <dbReference type="PROSITE" id="PS50841"/>
    </source>
</evidence>
<evidence type="ECO:0000313" key="13">
    <source>
        <dbReference type="WBParaSite" id="Pan_g22778.t1"/>
    </source>
</evidence>
<reference evidence="12" key="1">
    <citation type="journal article" date="2013" name="Genetics">
        <title>The draft genome and transcriptome of Panagrellus redivivus are shaped by the harsh demands of a free-living lifestyle.</title>
        <authorList>
            <person name="Srinivasan J."/>
            <person name="Dillman A.R."/>
            <person name="Macchietto M.G."/>
            <person name="Heikkinen L."/>
            <person name="Lakso M."/>
            <person name="Fracchia K.M."/>
            <person name="Antoshechkin I."/>
            <person name="Mortazavi A."/>
            <person name="Wong G."/>
            <person name="Sternberg P.W."/>
        </authorList>
    </citation>
    <scope>NUCLEOTIDE SEQUENCE [LARGE SCALE GENOMIC DNA]</scope>
    <source>
        <strain evidence="12">MT8872</strain>
    </source>
</reference>
<feature type="chain" id="PRO_5028947451" evidence="8">
    <location>
        <begin position="23"/>
        <end position="679"/>
    </location>
</feature>
<dbReference type="SMART" id="SM00021">
    <property type="entry name" value="DAX"/>
    <property type="match status" value="1"/>
</dbReference>
<feature type="domain" description="PDZ" evidence="9">
    <location>
        <begin position="316"/>
        <end position="386"/>
    </location>
</feature>
<comment type="subcellular location">
    <subcellularLocation>
        <location evidence="1">Cytoplasm</location>
    </subcellularLocation>
</comment>
<dbReference type="Gene3D" id="2.30.42.10">
    <property type="match status" value="1"/>
</dbReference>
<dbReference type="CDD" id="cd00136">
    <property type="entry name" value="PDZ_canonical"/>
    <property type="match status" value="1"/>
</dbReference>
<dbReference type="PANTHER" id="PTHR10878">
    <property type="entry name" value="SEGMENT POLARITY PROTEIN DISHEVELLED"/>
    <property type="match status" value="1"/>
</dbReference>
<dbReference type="InterPro" id="IPR036034">
    <property type="entry name" value="PDZ_sf"/>
</dbReference>
<evidence type="ECO:0000256" key="3">
    <source>
        <dbReference type="ARBA" id="ARBA00022473"/>
    </source>
</evidence>
<keyword evidence="8" id="KW-0732">Signal</keyword>
<dbReference type="SUPFAM" id="SSF50156">
    <property type="entry name" value="PDZ domain-like"/>
    <property type="match status" value="1"/>
</dbReference>
<dbReference type="GO" id="GO:0005829">
    <property type="term" value="C:cytosol"/>
    <property type="evidence" value="ECO:0007669"/>
    <property type="project" value="TreeGrafter"/>
</dbReference>
<dbReference type="CDD" id="cd04371">
    <property type="entry name" value="DEP"/>
    <property type="match status" value="1"/>
</dbReference>
<feature type="domain" description="DIX" evidence="11">
    <location>
        <begin position="97"/>
        <end position="179"/>
    </location>
</feature>
<feature type="compositionally biased region" description="Polar residues" evidence="7">
    <location>
        <begin position="205"/>
        <end position="228"/>
    </location>
</feature>
<keyword evidence="12" id="KW-1185">Reference proteome</keyword>
<keyword evidence="5 6" id="KW-0879">Wnt signaling pathway</keyword>
<evidence type="ECO:0000259" key="10">
    <source>
        <dbReference type="PROSITE" id="PS50186"/>
    </source>
</evidence>
<dbReference type="SMART" id="SM00228">
    <property type="entry name" value="PDZ"/>
    <property type="match status" value="1"/>
</dbReference>
<dbReference type="AlphaFoldDB" id="A0A7E4VML6"/>
<feature type="compositionally biased region" description="Basic residues" evidence="7">
    <location>
        <begin position="283"/>
        <end position="294"/>
    </location>
</feature>
<dbReference type="Gene3D" id="2.40.240.130">
    <property type="match status" value="1"/>
</dbReference>
<feature type="signal peptide" evidence="8">
    <location>
        <begin position="1"/>
        <end position="22"/>
    </location>
</feature>
<reference evidence="13" key="2">
    <citation type="submission" date="2020-10" db="UniProtKB">
        <authorList>
            <consortium name="WormBaseParasite"/>
        </authorList>
    </citation>
    <scope>IDENTIFICATION</scope>
</reference>
<evidence type="ECO:0000256" key="6">
    <source>
        <dbReference type="PROSITE-ProRule" id="PRU00069"/>
    </source>
</evidence>
<comment type="similarity">
    <text evidence="2">Belongs to the DSH family.</text>
</comment>
<dbReference type="InterPro" id="IPR000591">
    <property type="entry name" value="DEP_dom"/>
</dbReference>
<dbReference type="SUPFAM" id="SSF46785">
    <property type="entry name" value="Winged helix' DNA-binding domain"/>
    <property type="match status" value="1"/>
</dbReference>
<dbReference type="Pfam" id="PF00778">
    <property type="entry name" value="DIX"/>
    <property type="match status" value="1"/>
</dbReference>
<evidence type="ECO:0000259" key="9">
    <source>
        <dbReference type="PROSITE" id="PS50106"/>
    </source>
</evidence>
<evidence type="ECO:0000256" key="7">
    <source>
        <dbReference type="SAM" id="MobiDB-lite"/>
    </source>
</evidence>
<evidence type="ECO:0000256" key="8">
    <source>
        <dbReference type="SAM" id="SignalP"/>
    </source>
</evidence>
<dbReference type="WBParaSite" id="Pan_g22778.t1">
    <property type="protein sequence ID" value="Pan_g22778.t1"/>
    <property type="gene ID" value="Pan_g22778"/>
</dbReference>
<dbReference type="PROSITE" id="PS50186">
    <property type="entry name" value="DEP"/>
    <property type="match status" value="1"/>
</dbReference>
<dbReference type="PROSITE" id="PS50106">
    <property type="entry name" value="PDZ"/>
    <property type="match status" value="1"/>
</dbReference>
<evidence type="ECO:0000256" key="5">
    <source>
        <dbReference type="ARBA" id="ARBA00022687"/>
    </source>
</evidence>
<dbReference type="PANTHER" id="PTHR10878:SF25">
    <property type="entry name" value="SEGMENT POLARITY PROTEIN DISHEVELLED"/>
    <property type="match status" value="1"/>
</dbReference>
<protein>
    <submittedName>
        <fullName evidence="13">PDZ domain-containing protein</fullName>
    </submittedName>
</protein>
<dbReference type="Pfam" id="PF00595">
    <property type="entry name" value="PDZ"/>
    <property type="match status" value="1"/>
</dbReference>
<dbReference type="SUPFAM" id="SSF54236">
    <property type="entry name" value="Ubiquitin-like"/>
    <property type="match status" value="1"/>
</dbReference>
<sequence>MSPYGIGISWILVLGMITSAMAAHVLDIPSPEYVDSLEQNPVGEPHAPTLTMSNDASVSSANFDSDTGFDDIDPPMESCYSPNAEANVVLPSTVDEKVVTNVYYYCDKEDTPYKAEIEVPPSQLTLGAFKTRIAKPGRYKYFNCRTDEANIDVKVEVKDDSAILLPSSAGIFTVYLVSDETAPCGPVRAAVPALPAIQMRHARSNNRTSHQRTSQRVPSRYNATASANNHRHRRADSYRNVSADDSSIHEPTRFFPEHQRAFSDDDSSVMSDLFTSVSQQRNPVRRRKNRKKGRRMDPSFMSSTVSDDSMHVELMTVHIDLKFDHQLGLTVASDASGIYVDKVRPGSLAWEDGRIQSGMLILEVNGYRLSDFPTEQAIKMLRQASDPHNGQIELTFVNSDRGGGGFAPPLDNVTLPIDTLHWVEQTTRMRAIAEDVETVNSPKNRNNINLVFNPGCLNAAGGFPSSGVGSSIASDSTDFPVGNADTTRHYMARPKRFLQHDKDVIAVAMASVAGGVDQRHKVAGKKCFPSDQMVDWLRSNVQGLEETNRCEKFARELVKEGLITQIVDKSGFSRTTSYAFTEKVKSLQQDRRIQALVNGQKPMLDDTLPAQPSSSKGFAAKIKKLFCVNPKTLRTPVAQTHTATSSSAYSDENTAPQFYNYPQQYQQHPPKHYPSTHIP</sequence>
<dbReference type="InterPro" id="IPR036388">
    <property type="entry name" value="WH-like_DNA-bd_sf"/>
</dbReference>
<keyword evidence="3" id="KW-0217">Developmental protein</keyword>
<dbReference type="SMART" id="SM00049">
    <property type="entry name" value="DEP"/>
    <property type="match status" value="1"/>
</dbReference>
<evidence type="ECO:0000256" key="4">
    <source>
        <dbReference type="ARBA" id="ARBA00022490"/>
    </source>
</evidence>
<accession>A0A7E4VML6</accession>
<dbReference type="GO" id="GO:0035556">
    <property type="term" value="P:intracellular signal transduction"/>
    <property type="evidence" value="ECO:0007669"/>
    <property type="project" value="InterPro"/>
</dbReference>
<dbReference type="Gene3D" id="1.10.10.10">
    <property type="entry name" value="Winged helix-like DNA-binding domain superfamily/Winged helix DNA-binding domain"/>
    <property type="match status" value="1"/>
</dbReference>
<evidence type="ECO:0000256" key="2">
    <source>
        <dbReference type="ARBA" id="ARBA00008735"/>
    </source>
</evidence>
<name>A0A7E4VML6_PANRE</name>
<evidence type="ECO:0000313" key="12">
    <source>
        <dbReference type="Proteomes" id="UP000492821"/>
    </source>
</evidence>
<dbReference type="InterPro" id="IPR036390">
    <property type="entry name" value="WH_DNA-bd_sf"/>
</dbReference>
<proteinExistence type="inferred from homology"/>
<feature type="region of interest" description="Disordered" evidence="7">
    <location>
        <begin position="201"/>
        <end position="249"/>
    </location>
</feature>
<dbReference type="GO" id="GO:0005109">
    <property type="term" value="F:frizzled binding"/>
    <property type="evidence" value="ECO:0007669"/>
    <property type="project" value="TreeGrafter"/>
</dbReference>